<reference evidence="2 3" key="1">
    <citation type="journal article" date="2023" name="Environ Microbiome">
        <title>A coral-associated actinobacterium mitigates coral bleaching under heat stress.</title>
        <authorList>
            <person name="Li J."/>
            <person name="Zou Y."/>
            <person name="Li Q."/>
            <person name="Zhang J."/>
            <person name="Bourne D.G."/>
            <person name="Lyu Y."/>
            <person name="Liu C."/>
            <person name="Zhang S."/>
        </authorList>
    </citation>
    <scope>NUCLEOTIDE SEQUENCE [LARGE SCALE GENOMIC DNA]</scope>
    <source>
        <strain evidence="2 3">SCSIO 13291</strain>
    </source>
</reference>
<name>A0ABZ3C7L6_9ACTN</name>
<dbReference type="Gene3D" id="3.30.1460.30">
    <property type="entry name" value="YgaC/TfoX-N like chaperone"/>
    <property type="match status" value="1"/>
</dbReference>
<evidence type="ECO:0000313" key="3">
    <source>
        <dbReference type="Proteomes" id="UP001434337"/>
    </source>
</evidence>
<protein>
    <submittedName>
        <fullName evidence="2">TfoX/Sxy family protein</fullName>
    </submittedName>
</protein>
<sequence length="111" mass="12039">MSPRDDLCARVRDALPAGRTVREVAMFGGRAFMVDEAMVVSVGRDGDLLVRIDPERHEELLTRPGAHPAVMGASEQPMGPGWLRIDADGVARDADLHGWIEIALDHRDGAA</sequence>
<dbReference type="RefSeq" id="WP_342372493.1">
    <property type="nucleotide sequence ID" value="NZ_CP115965.1"/>
</dbReference>
<dbReference type="SUPFAM" id="SSF159894">
    <property type="entry name" value="YgaC/TfoX-N like"/>
    <property type="match status" value="1"/>
</dbReference>
<gene>
    <name evidence="2" type="ORF">PCC79_16455</name>
</gene>
<dbReference type="EMBL" id="CP115965">
    <property type="protein sequence ID" value="WZW98458.1"/>
    <property type="molecule type" value="Genomic_DNA"/>
</dbReference>
<feature type="domain" description="TfoX N-terminal" evidence="1">
    <location>
        <begin position="20"/>
        <end position="106"/>
    </location>
</feature>
<keyword evidence="3" id="KW-1185">Reference proteome</keyword>
<dbReference type="Pfam" id="PF04993">
    <property type="entry name" value="TfoX_N"/>
    <property type="match status" value="1"/>
</dbReference>
<proteinExistence type="predicted"/>
<dbReference type="InterPro" id="IPR007076">
    <property type="entry name" value="TfoX_N"/>
</dbReference>
<dbReference type="Proteomes" id="UP001434337">
    <property type="component" value="Chromosome"/>
</dbReference>
<accession>A0ABZ3C7L6</accession>
<organism evidence="2 3">
    <name type="scientific">Propioniciclava soli</name>
    <dbReference type="NCBI Taxonomy" id="2775081"/>
    <lineage>
        <taxon>Bacteria</taxon>
        <taxon>Bacillati</taxon>
        <taxon>Actinomycetota</taxon>
        <taxon>Actinomycetes</taxon>
        <taxon>Propionibacteriales</taxon>
        <taxon>Propionibacteriaceae</taxon>
        <taxon>Propioniciclava</taxon>
    </lineage>
</organism>
<evidence type="ECO:0000259" key="1">
    <source>
        <dbReference type="Pfam" id="PF04993"/>
    </source>
</evidence>
<evidence type="ECO:0000313" key="2">
    <source>
        <dbReference type="EMBL" id="WZW98458.1"/>
    </source>
</evidence>